<organism evidence="1 2">
    <name type="scientific">Nocardioides jishulii</name>
    <dbReference type="NCBI Taxonomy" id="2575440"/>
    <lineage>
        <taxon>Bacteria</taxon>
        <taxon>Bacillati</taxon>
        <taxon>Actinomycetota</taxon>
        <taxon>Actinomycetes</taxon>
        <taxon>Propionibacteriales</taxon>
        <taxon>Nocardioidaceae</taxon>
        <taxon>Nocardioides</taxon>
    </lineage>
</organism>
<gene>
    <name evidence="1" type="ORF">FC770_10310</name>
</gene>
<dbReference type="RefSeq" id="WP_137066004.1">
    <property type="nucleotide sequence ID" value="NZ_CP040748.1"/>
</dbReference>
<dbReference type="EMBL" id="SZPY01000002">
    <property type="protein sequence ID" value="TKI62735.1"/>
    <property type="molecule type" value="Genomic_DNA"/>
</dbReference>
<keyword evidence="2" id="KW-1185">Reference proteome</keyword>
<dbReference type="InterPro" id="IPR029068">
    <property type="entry name" value="Glyas_Bleomycin-R_OHBP_Dase"/>
</dbReference>
<dbReference type="OrthoDB" id="3790245at2"/>
<proteinExistence type="predicted"/>
<reference evidence="1 2" key="1">
    <citation type="submission" date="2019-04" db="EMBL/GenBank/DDBJ databases">
        <authorList>
            <person name="Dong K."/>
        </authorList>
    </citation>
    <scope>NUCLEOTIDE SEQUENCE [LARGE SCALE GENOMIC DNA]</scope>
    <source>
        <strain evidence="2">dk3543</strain>
    </source>
</reference>
<name>A0A4U2YPY2_9ACTN</name>
<dbReference type="Proteomes" id="UP000307808">
    <property type="component" value="Unassembled WGS sequence"/>
</dbReference>
<sequence length="306" mass="32736">MFDGIHEVVLPVAHAEGALGLYRDRMGFRVEEDLGHDADSTRALALQRLWGLPGAVVREVRLHKPGATGGAVRVVEVPGLPHPSQPGRPDRIGPYALDFYLRDAAGVEARLAAGGHDFTSEAVHYDLPGTTLPVRERMLRAPASGLLHACVQYRPRGTRCVLDHVEVEETSEVVAVVFLTDRFEEAGAFARDVLGGQEYFAGRFDGPAVETMLGLEPGEGFAATLYRGPSSANARLEFGEVLPGGPAPDPVPRVVARIEVDDLDRVVGALADGRHGTVTGDLEVEGRRHVGLASCYGAVLDLTART</sequence>
<dbReference type="SUPFAM" id="SSF54593">
    <property type="entry name" value="Glyoxalase/Bleomycin resistance protein/Dihydroxybiphenyl dioxygenase"/>
    <property type="match status" value="2"/>
</dbReference>
<dbReference type="AlphaFoldDB" id="A0A4U2YPY2"/>
<comment type="caution">
    <text evidence="1">The sequence shown here is derived from an EMBL/GenBank/DDBJ whole genome shotgun (WGS) entry which is preliminary data.</text>
</comment>
<dbReference type="Gene3D" id="3.10.180.10">
    <property type="entry name" value="2,3-Dihydroxybiphenyl 1,2-Dioxygenase, domain 1"/>
    <property type="match status" value="1"/>
</dbReference>
<accession>A0A4U2YPY2</accession>
<evidence type="ECO:0000313" key="2">
    <source>
        <dbReference type="Proteomes" id="UP000307808"/>
    </source>
</evidence>
<protein>
    <submittedName>
        <fullName evidence="1">Uncharacterized protein</fullName>
    </submittedName>
</protein>
<evidence type="ECO:0000313" key="1">
    <source>
        <dbReference type="EMBL" id="TKI62735.1"/>
    </source>
</evidence>